<dbReference type="Proteomes" id="UP001378592">
    <property type="component" value="Unassembled WGS sequence"/>
</dbReference>
<dbReference type="EMBL" id="JAZDUA010000132">
    <property type="protein sequence ID" value="KAK7866965.1"/>
    <property type="molecule type" value="Genomic_DNA"/>
</dbReference>
<name>A0AAN9VL57_9ORTH</name>
<organism evidence="2 3">
    <name type="scientific">Gryllus longicercus</name>
    <dbReference type="NCBI Taxonomy" id="2509291"/>
    <lineage>
        <taxon>Eukaryota</taxon>
        <taxon>Metazoa</taxon>
        <taxon>Ecdysozoa</taxon>
        <taxon>Arthropoda</taxon>
        <taxon>Hexapoda</taxon>
        <taxon>Insecta</taxon>
        <taxon>Pterygota</taxon>
        <taxon>Neoptera</taxon>
        <taxon>Polyneoptera</taxon>
        <taxon>Orthoptera</taxon>
        <taxon>Ensifera</taxon>
        <taxon>Gryllidea</taxon>
        <taxon>Grylloidea</taxon>
        <taxon>Gryllidae</taxon>
        <taxon>Gryllinae</taxon>
        <taxon>Gryllus</taxon>
    </lineage>
</organism>
<evidence type="ECO:0000313" key="3">
    <source>
        <dbReference type="Proteomes" id="UP001378592"/>
    </source>
</evidence>
<dbReference type="AlphaFoldDB" id="A0AAN9VL57"/>
<feature type="region of interest" description="Disordered" evidence="1">
    <location>
        <begin position="114"/>
        <end position="143"/>
    </location>
</feature>
<evidence type="ECO:0000256" key="1">
    <source>
        <dbReference type="SAM" id="MobiDB-lite"/>
    </source>
</evidence>
<proteinExistence type="predicted"/>
<protein>
    <submittedName>
        <fullName evidence="2">Uncharacterized protein</fullName>
    </submittedName>
</protein>
<comment type="caution">
    <text evidence="2">The sequence shown here is derived from an EMBL/GenBank/DDBJ whole genome shotgun (WGS) entry which is preliminary data.</text>
</comment>
<reference evidence="2 3" key="1">
    <citation type="submission" date="2024-03" db="EMBL/GenBank/DDBJ databases">
        <title>The genome assembly and annotation of the cricket Gryllus longicercus Weissman &amp; Gray.</title>
        <authorList>
            <person name="Szrajer S."/>
            <person name="Gray D."/>
            <person name="Ylla G."/>
        </authorList>
    </citation>
    <scope>NUCLEOTIDE SEQUENCE [LARGE SCALE GENOMIC DNA]</scope>
    <source>
        <strain evidence="2">DAG 2021-001</strain>
        <tissue evidence="2">Whole body minus gut</tissue>
    </source>
</reference>
<gene>
    <name evidence="2" type="ORF">R5R35_014737</name>
</gene>
<accession>A0AAN9VL57</accession>
<feature type="compositionally biased region" description="Polar residues" evidence="1">
    <location>
        <begin position="121"/>
        <end position="135"/>
    </location>
</feature>
<sequence>MGLILGLTFGSIILVFGLTALCFFCPICCWYKMRNSHGVVTYTNARPVPGGISTVTPQHPYPYPAGVVVHQQAGHYPPGTQGQVFAQGSMYVQGAPYQQRGVIYQQGNHGAQGPFPYPQGTVMTPQNAPHQQGQPAQYPPNMK</sequence>
<keyword evidence="3" id="KW-1185">Reference proteome</keyword>
<evidence type="ECO:0000313" key="2">
    <source>
        <dbReference type="EMBL" id="KAK7866965.1"/>
    </source>
</evidence>